<feature type="region of interest" description="Disordered" evidence="5">
    <location>
        <begin position="1"/>
        <end position="20"/>
    </location>
</feature>
<dbReference type="InterPro" id="IPR050295">
    <property type="entry name" value="Plant_2OG-oxidoreductases"/>
</dbReference>
<dbReference type="RefSeq" id="XP_031378923.1">
    <property type="nucleotide sequence ID" value="XM_031523063.1"/>
</dbReference>
<dbReference type="AlphaFoldDB" id="A0A218XWP9"/>
<reference evidence="7" key="2">
    <citation type="submission" date="2017-06" db="EMBL/GenBank/DDBJ databases">
        <title>The pomegranate genome and the genomics of punicalagin biosynthesis.</title>
        <authorList>
            <person name="Xu C."/>
        </authorList>
    </citation>
    <scope>NUCLEOTIDE SEQUENCE [LARGE SCALE GENOMIC DNA]</scope>
    <source>
        <tissue evidence="7">Fresh leaf</tissue>
    </source>
</reference>
<evidence type="ECO:0000313" key="9">
    <source>
        <dbReference type="Proteomes" id="UP000515151"/>
    </source>
</evidence>
<name>A0A218XWP9_PUNGR</name>
<dbReference type="InterPro" id="IPR005123">
    <property type="entry name" value="Oxoglu/Fe-dep_dioxygenase_dom"/>
</dbReference>
<dbReference type="PROSITE" id="PS51471">
    <property type="entry name" value="FE2OG_OXY"/>
    <property type="match status" value="1"/>
</dbReference>
<dbReference type="GO" id="GO:0046872">
    <property type="term" value="F:metal ion binding"/>
    <property type="evidence" value="ECO:0007669"/>
    <property type="project" value="UniProtKB-KW"/>
</dbReference>
<keyword evidence="9" id="KW-1185">Reference proteome</keyword>
<evidence type="ECO:0000313" key="10">
    <source>
        <dbReference type="RefSeq" id="XP_031378923.1"/>
    </source>
</evidence>
<reference evidence="8" key="1">
    <citation type="journal article" date="2017" name="Plant J.">
        <title>The pomegranate (Punica granatum L.) genome and the genomics of punicalagin biosynthesis.</title>
        <authorList>
            <person name="Qin G."/>
            <person name="Xu C."/>
            <person name="Ming R."/>
            <person name="Tang H."/>
            <person name="Guyot R."/>
            <person name="Kramer E.M."/>
            <person name="Hu Y."/>
            <person name="Yi X."/>
            <person name="Qi Y."/>
            <person name="Xu X."/>
            <person name="Gao Z."/>
            <person name="Pan H."/>
            <person name="Jian J."/>
            <person name="Tian Y."/>
            <person name="Yue Z."/>
            <person name="Xu Y."/>
        </authorList>
    </citation>
    <scope>NUCLEOTIDE SEQUENCE [LARGE SCALE GENOMIC DNA]</scope>
    <source>
        <strain evidence="8">cv. Dabenzi</strain>
    </source>
</reference>
<gene>
    <name evidence="10" type="primary">LOC116194289</name>
    <name evidence="7" type="ORF">CDL15_Pgr023922</name>
</gene>
<dbReference type="GO" id="GO:0016491">
    <property type="term" value="F:oxidoreductase activity"/>
    <property type="evidence" value="ECO:0007669"/>
    <property type="project" value="UniProtKB-KW"/>
</dbReference>
<dbReference type="InterPro" id="IPR027443">
    <property type="entry name" value="IPNS-like_sf"/>
</dbReference>
<dbReference type="Pfam" id="PF14226">
    <property type="entry name" value="DIOX_N"/>
    <property type="match status" value="1"/>
</dbReference>
<comment type="similarity">
    <text evidence="1 4">Belongs to the iron/ascorbate-dependent oxidoreductase family.</text>
</comment>
<protein>
    <submittedName>
        <fullName evidence="10">Protein SRG1-like</fullName>
    </submittedName>
</protein>
<evidence type="ECO:0000256" key="4">
    <source>
        <dbReference type="RuleBase" id="RU003682"/>
    </source>
</evidence>
<dbReference type="EMBL" id="MTKT01000688">
    <property type="protein sequence ID" value="OWM89076.1"/>
    <property type="molecule type" value="Genomic_DNA"/>
</dbReference>
<keyword evidence="4" id="KW-0560">Oxidoreductase</keyword>
<dbReference type="Proteomes" id="UP000515151">
    <property type="component" value="Chromosome 2"/>
</dbReference>
<keyword evidence="2 4" id="KW-0479">Metal-binding</keyword>
<sequence>MEMKTVQELMAASNGGPETVPERFVRKAEGVEKAAAEAEADGLLPLADEAPIIDLSLLPPSPPPPASAEAVADELQSFHSALTSWGCFQAINHGMTGSFLDQVREVAKEFFALPSEEKQRYLRADGDMEGYGSDIILSDQQVLDWTDRLYLTVYPEDRRKLDYWPQKPDLFRGTIYEYSLKLRGIADIVLKAMALSLNLDTNAFLEKLRGNVRMDARFNYYPRCPRPDLVYGLKPHADGSSITIVLPDKEVEGLQFLRDGRWVKIPIVPHALLINIGDQVEILTNGMFKSPMHRAITNAEHDRISLAMFCYPDAETEIEPARELINESRPGLYKTVKNYPEIYFHYYQQGKRPIDAVKL</sequence>
<dbReference type="Gene3D" id="2.60.120.330">
    <property type="entry name" value="B-lactam Antibiotic, Isopenicillin N Synthase, Chain"/>
    <property type="match status" value="1"/>
</dbReference>
<evidence type="ECO:0000313" key="7">
    <source>
        <dbReference type="EMBL" id="OWM89076.1"/>
    </source>
</evidence>
<proteinExistence type="inferred from homology"/>
<evidence type="ECO:0000256" key="5">
    <source>
        <dbReference type="SAM" id="MobiDB-lite"/>
    </source>
</evidence>
<dbReference type="PANTHER" id="PTHR47991">
    <property type="entry name" value="OXOGLUTARATE/IRON-DEPENDENT DIOXYGENASE"/>
    <property type="match status" value="1"/>
</dbReference>
<dbReference type="SUPFAM" id="SSF51197">
    <property type="entry name" value="Clavaminate synthase-like"/>
    <property type="match status" value="1"/>
</dbReference>
<dbReference type="InterPro" id="IPR044861">
    <property type="entry name" value="IPNS-like_FE2OG_OXY"/>
</dbReference>
<dbReference type="InterPro" id="IPR026992">
    <property type="entry name" value="DIOX_N"/>
</dbReference>
<evidence type="ECO:0000313" key="8">
    <source>
        <dbReference type="Proteomes" id="UP000197138"/>
    </source>
</evidence>
<reference evidence="10" key="4">
    <citation type="submission" date="2025-04" db="UniProtKB">
        <authorList>
            <consortium name="RefSeq"/>
        </authorList>
    </citation>
    <scope>IDENTIFICATION</scope>
    <source>
        <tissue evidence="10">Leaf</tissue>
    </source>
</reference>
<dbReference type="Proteomes" id="UP000197138">
    <property type="component" value="Unassembled WGS sequence"/>
</dbReference>
<dbReference type="OrthoDB" id="288590at2759"/>
<dbReference type="Pfam" id="PF03171">
    <property type="entry name" value="2OG-FeII_Oxy"/>
    <property type="match status" value="1"/>
</dbReference>
<accession>A0A218XWP9</accession>
<dbReference type="FunFam" id="2.60.120.330:FF:000018">
    <property type="entry name" value="2-oxoglutarate (2OG) and Fe(II)-dependent oxygenase superfamily protein"/>
    <property type="match status" value="1"/>
</dbReference>
<keyword evidence="3 4" id="KW-0408">Iron</keyword>
<evidence type="ECO:0000256" key="1">
    <source>
        <dbReference type="ARBA" id="ARBA00008056"/>
    </source>
</evidence>
<feature type="domain" description="Fe2OG dioxygenase" evidence="6">
    <location>
        <begin position="212"/>
        <end position="312"/>
    </location>
</feature>
<evidence type="ECO:0000259" key="6">
    <source>
        <dbReference type="PROSITE" id="PS51471"/>
    </source>
</evidence>
<evidence type="ECO:0000256" key="3">
    <source>
        <dbReference type="ARBA" id="ARBA00023004"/>
    </source>
</evidence>
<evidence type="ECO:0000256" key="2">
    <source>
        <dbReference type="ARBA" id="ARBA00022723"/>
    </source>
</evidence>
<dbReference type="GeneID" id="116194289"/>
<organism evidence="7 8">
    <name type="scientific">Punica granatum</name>
    <name type="common">Pomegranate</name>
    <dbReference type="NCBI Taxonomy" id="22663"/>
    <lineage>
        <taxon>Eukaryota</taxon>
        <taxon>Viridiplantae</taxon>
        <taxon>Streptophyta</taxon>
        <taxon>Embryophyta</taxon>
        <taxon>Tracheophyta</taxon>
        <taxon>Spermatophyta</taxon>
        <taxon>Magnoliopsida</taxon>
        <taxon>eudicotyledons</taxon>
        <taxon>Gunneridae</taxon>
        <taxon>Pentapetalae</taxon>
        <taxon>rosids</taxon>
        <taxon>malvids</taxon>
        <taxon>Myrtales</taxon>
        <taxon>Lythraceae</taxon>
        <taxon>Punica</taxon>
    </lineage>
</organism>
<reference evidence="9" key="3">
    <citation type="journal article" date="2020" name="Plant Biotechnol. J.">
        <title>The pomegranate (Punica granatum L.) draft genome dissects genetic divergence between soft- and hard-seeded cultivars.</title>
        <authorList>
            <person name="Luo X."/>
            <person name="Li H."/>
            <person name="Wu Z."/>
            <person name="Yao W."/>
            <person name="Zhao P."/>
            <person name="Cao D."/>
            <person name="Yu H."/>
            <person name="Li K."/>
            <person name="Poudel K."/>
            <person name="Zhao D."/>
            <person name="Zhang F."/>
            <person name="Xia X."/>
            <person name="Chen L."/>
            <person name="Wang Q."/>
            <person name="Jing D."/>
            <person name="Cao S."/>
        </authorList>
    </citation>
    <scope>NUCLEOTIDE SEQUENCE [LARGE SCALE GENOMIC DNA]</scope>
</reference>